<name>A0ABY7F3N2_MYAAR</name>
<dbReference type="Pfam" id="PF00076">
    <property type="entry name" value="RRM_1"/>
    <property type="match status" value="2"/>
</dbReference>
<feature type="domain" description="RRM" evidence="16">
    <location>
        <begin position="197"/>
        <end position="268"/>
    </location>
</feature>
<keyword evidence="10" id="KW-0496">Mitochondrion</keyword>
<reference evidence="17" key="1">
    <citation type="submission" date="2022-11" db="EMBL/GenBank/DDBJ databases">
        <title>Centuries of genome instability and evolution in soft-shell clam transmissible cancer (bioRxiv).</title>
        <authorList>
            <person name="Hart S.F.M."/>
            <person name="Yonemitsu M.A."/>
            <person name="Giersch R.M."/>
            <person name="Beal B.F."/>
            <person name="Arriagada G."/>
            <person name="Davis B.W."/>
            <person name="Ostrander E.A."/>
            <person name="Goff S.P."/>
            <person name="Metzger M.J."/>
        </authorList>
    </citation>
    <scope>NUCLEOTIDE SEQUENCE</scope>
    <source>
        <strain evidence="17">MELC-2E11</strain>
        <tissue evidence="17">Siphon/mantle</tissue>
    </source>
</reference>
<keyword evidence="5" id="KW-0507">mRNA processing</keyword>
<keyword evidence="8" id="KW-0805">Transcription regulation</keyword>
<dbReference type="Proteomes" id="UP001164746">
    <property type="component" value="Chromosome 9"/>
</dbReference>
<dbReference type="SUPFAM" id="SSF54928">
    <property type="entry name" value="RNA-binding domain, RBD"/>
    <property type="match status" value="1"/>
</dbReference>
<evidence type="ECO:0000256" key="15">
    <source>
        <dbReference type="SAM" id="MobiDB-lite"/>
    </source>
</evidence>
<evidence type="ECO:0000313" key="18">
    <source>
        <dbReference type="Proteomes" id="UP001164746"/>
    </source>
</evidence>
<gene>
    <name evidence="17" type="ORF">MAR_005766</name>
</gene>
<evidence type="ECO:0000256" key="7">
    <source>
        <dbReference type="ARBA" id="ARBA00022884"/>
    </source>
</evidence>
<dbReference type="CDD" id="cd19609">
    <property type="entry name" value="NTD_TDP-43"/>
    <property type="match status" value="1"/>
</dbReference>
<proteinExistence type="predicted"/>
<evidence type="ECO:0000256" key="14">
    <source>
        <dbReference type="PROSITE-ProRule" id="PRU00176"/>
    </source>
</evidence>
<dbReference type="Gene3D" id="3.30.70.330">
    <property type="match status" value="2"/>
</dbReference>
<keyword evidence="12" id="KW-0508">mRNA splicing</keyword>
<sequence length="457" mass="49125">MSNYIQVAEDESEESMEVPLEEDGTLLLSTLNAQFPGSCGLKYRNPDSGAMRGIRLSDGRLYPPDAEWSNRMYIAVFPKDGNKKKLGEDLSDVSSVTGSRGKRERSLKCSDLIVLGLPWKSVEEDLRKYFSQFGELLMVQVKKDPKTSHSKGFGFIRFADYEAQVKCMAQRHHIDGRWCDVRIPNSKVEQKDNLVNRKVFVGRCIEDMTADDLRSYFNKYGEVVDVFIPRPFRAFAFVTFSDAETAQSLCGEDHIIKGASVHISNAAPKTYDKQMDARKGSMNAGQQAYSQGGYSHTPWSQGGGRGPAQPHLQGQVAPGVPNNMGMNISAFQLNPAMIAAAQAMLSGQGGWGPVGMVNQQGGPTPVSGGTPLPPPIPTAVEAQPAQPTNQAQPPQSFGNIGSGQPVSAGAVVSAGNNNFLGWGGNQPSGEMQQPQSTSPGVGGWGAAPPKQTGGAWS</sequence>
<feature type="region of interest" description="Disordered" evidence="15">
    <location>
        <begin position="277"/>
        <end position="315"/>
    </location>
</feature>
<evidence type="ECO:0000256" key="13">
    <source>
        <dbReference type="ARBA" id="ARBA00023242"/>
    </source>
</evidence>
<dbReference type="InterPro" id="IPR012677">
    <property type="entry name" value="Nucleotide-bd_a/b_plait_sf"/>
</dbReference>
<feature type="compositionally biased region" description="Polar residues" evidence="15">
    <location>
        <begin position="283"/>
        <end position="300"/>
    </location>
</feature>
<evidence type="ECO:0000256" key="3">
    <source>
        <dbReference type="ARBA" id="ARBA00018889"/>
    </source>
</evidence>
<keyword evidence="7 14" id="KW-0694">RNA-binding</keyword>
<accession>A0ABY7F3N2</accession>
<dbReference type="CDD" id="cd12322">
    <property type="entry name" value="RRM2_TDP43"/>
    <property type="match status" value="1"/>
</dbReference>
<evidence type="ECO:0000256" key="1">
    <source>
        <dbReference type="ARBA" id="ARBA00004123"/>
    </source>
</evidence>
<dbReference type="InterPro" id="IPR000504">
    <property type="entry name" value="RRM_dom"/>
</dbReference>
<evidence type="ECO:0000256" key="2">
    <source>
        <dbReference type="ARBA" id="ARBA00004173"/>
    </source>
</evidence>
<keyword evidence="11" id="KW-0804">Transcription</keyword>
<dbReference type="CDD" id="cd12321">
    <property type="entry name" value="RRM1_TDP43"/>
    <property type="match status" value="1"/>
</dbReference>
<evidence type="ECO:0000256" key="6">
    <source>
        <dbReference type="ARBA" id="ARBA00022737"/>
    </source>
</evidence>
<dbReference type="PANTHER" id="PTHR48033:SF9">
    <property type="entry name" value="TAR DNA-BINDING PROTEIN 43"/>
    <property type="match status" value="1"/>
</dbReference>
<evidence type="ECO:0000256" key="9">
    <source>
        <dbReference type="ARBA" id="ARBA00023125"/>
    </source>
</evidence>
<keyword evidence="13" id="KW-0539">Nucleus</keyword>
<organism evidence="17 18">
    <name type="scientific">Mya arenaria</name>
    <name type="common">Soft-shell clam</name>
    <dbReference type="NCBI Taxonomy" id="6604"/>
    <lineage>
        <taxon>Eukaryota</taxon>
        <taxon>Metazoa</taxon>
        <taxon>Spiralia</taxon>
        <taxon>Lophotrochozoa</taxon>
        <taxon>Mollusca</taxon>
        <taxon>Bivalvia</taxon>
        <taxon>Autobranchia</taxon>
        <taxon>Heteroconchia</taxon>
        <taxon>Euheterodonta</taxon>
        <taxon>Imparidentia</taxon>
        <taxon>Neoheterodontei</taxon>
        <taxon>Myida</taxon>
        <taxon>Myoidea</taxon>
        <taxon>Myidae</taxon>
        <taxon>Mya</taxon>
    </lineage>
</organism>
<evidence type="ECO:0000256" key="5">
    <source>
        <dbReference type="ARBA" id="ARBA00022664"/>
    </source>
</evidence>
<dbReference type="Pfam" id="PF20910">
    <property type="entry name" value="TDP-43_C"/>
    <property type="match status" value="1"/>
</dbReference>
<protein>
    <recommendedName>
        <fullName evidence="3">TAR DNA-binding protein 43</fullName>
    </recommendedName>
</protein>
<evidence type="ECO:0000256" key="8">
    <source>
        <dbReference type="ARBA" id="ARBA00023015"/>
    </source>
</evidence>
<evidence type="ECO:0000256" key="11">
    <source>
        <dbReference type="ARBA" id="ARBA00023163"/>
    </source>
</evidence>
<keyword evidence="6" id="KW-0677">Repeat</keyword>
<dbReference type="InterPro" id="IPR049124">
    <property type="entry name" value="TDP-43_C"/>
</dbReference>
<evidence type="ECO:0000256" key="12">
    <source>
        <dbReference type="ARBA" id="ARBA00023187"/>
    </source>
</evidence>
<feature type="region of interest" description="Disordered" evidence="15">
    <location>
        <begin position="419"/>
        <end position="457"/>
    </location>
</feature>
<feature type="domain" description="RRM" evidence="16">
    <location>
        <begin position="110"/>
        <end position="188"/>
    </location>
</feature>
<dbReference type="PANTHER" id="PTHR48033">
    <property type="entry name" value="RNA-BINDING (RRM/RBD/RNP MOTIFS) FAMILY PROTEIN"/>
    <property type="match status" value="1"/>
</dbReference>
<dbReference type="EMBL" id="CP111020">
    <property type="protein sequence ID" value="WAR15661.1"/>
    <property type="molecule type" value="Genomic_DNA"/>
</dbReference>
<evidence type="ECO:0000259" key="16">
    <source>
        <dbReference type="PROSITE" id="PS50102"/>
    </source>
</evidence>
<dbReference type="Pfam" id="PF18694">
    <property type="entry name" value="TDP-43_N"/>
    <property type="match status" value="1"/>
</dbReference>
<feature type="compositionally biased region" description="Polar residues" evidence="15">
    <location>
        <begin position="427"/>
        <end position="439"/>
    </location>
</feature>
<keyword evidence="4" id="KW-0678">Repressor</keyword>
<keyword evidence="9" id="KW-0238">DNA-binding</keyword>
<comment type="subcellular location">
    <subcellularLocation>
        <location evidence="2">Mitochondrion</location>
    </subcellularLocation>
    <subcellularLocation>
        <location evidence="1">Nucleus</location>
    </subcellularLocation>
</comment>
<evidence type="ECO:0000313" key="17">
    <source>
        <dbReference type="EMBL" id="WAR15661.1"/>
    </source>
</evidence>
<dbReference type="InterPro" id="IPR041105">
    <property type="entry name" value="TDP-43_N"/>
</dbReference>
<feature type="region of interest" description="Disordered" evidence="15">
    <location>
        <begin position="354"/>
        <end position="404"/>
    </location>
</feature>
<evidence type="ECO:0000256" key="10">
    <source>
        <dbReference type="ARBA" id="ARBA00023128"/>
    </source>
</evidence>
<dbReference type="PROSITE" id="PS50102">
    <property type="entry name" value="RRM"/>
    <property type="match status" value="2"/>
</dbReference>
<feature type="compositionally biased region" description="Low complexity" evidence="15">
    <location>
        <begin position="382"/>
        <end position="395"/>
    </location>
</feature>
<evidence type="ECO:0000256" key="4">
    <source>
        <dbReference type="ARBA" id="ARBA00022491"/>
    </source>
</evidence>
<keyword evidence="18" id="KW-1185">Reference proteome</keyword>
<dbReference type="SMART" id="SM00360">
    <property type="entry name" value="RRM"/>
    <property type="match status" value="2"/>
</dbReference>
<dbReference type="InterPro" id="IPR035979">
    <property type="entry name" value="RBD_domain_sf"/>
</dbReference>